<keyword evidence="4" id="KW-0028">Amino-acid biosynthesis</keyword>
<dbReference type="Proteomes" id="UP001253637">
    <property type="component" value="Segment"/>
</dbReference>
<dbReference type="InterPro" id="IPR020541">
    <property type="entry name" value="Chorismate_synthase_CS"/>
</dbReference>
<evidence type="ECO:0000256" key="3">
    <source>
        <dbReference type="ARBA" id="ARBA00013036"/>
    </source>
</evidence>
<keyword evidence="6" id="KW-0456">Lyase</keyword>
<dbReference type="GO" id="GO:0009423">
    <property type="term" value="P:chorismate biosynthetic process"/>
    <property type="evidence" value="ECO:0007669"/>
    <property type="project" value="UniProtKB-UniPathway"/>
</dbReference>
<evidence type="ECO:0000256" key="6">
    <source>
        <dbReference type="ARBA" id="ARBA00023239"/>
    </source>
</evidence>
<evidence type="ECO:0000313" key="9">
    <source>
        <dbReference type="Proteomes" id="UP001253637"/>
    </source>
</evidence>
<name>A0A811BPE0_9VIRU</name>
<dbReference type="UniPathway" id="UPA00053">
    <property type="reaction ID" value="UER00090"/>
</dbReference>
<dbReference type="PANTHER" id="PTHR21085">
    <property type="entry name" value="CHORISMATE SYNTHASE"/>
    <property type="match status" value="1"/>
</dbReference>
<protein>
    <recommendedName>
        <fullName evidence="3">chorismate synthase</fullName>
        <ecNumber evidence="3">4.2.3.5</ecNumber>
    </recommendedName>
</protein>
<dbReference type="GO" id="GO:0009073">
    <property type="term" value="P:aromatic amino acid family biosynthetic process"/>
    <property type="evidence" value="ECO:0007669"/>
    <property type="project" value="UniProtKB-KW"/>
</dbReference>
<organism evidence="8 9">
    <name type="scientific">Pandoravirus japonicus</name>
    <dbReference type="NCBI Taxonomy" id="2823154"/>
    <lineage>
        <taxon>Viruses</taxon>
        <taxon>Pandoravirus</taxon>
    </lineage>
</organism>
<sequence>MSTFGRAFRVTTFGESHGAGVGCIIDGVPPCMPLTESDIQPQLDRRRPGQSALSTPRNEPDRVVIQSGTENGLTLGSPVGLFVANRDQRPVDYSDMCKVPRPSHADYTYMAKYGIKASSGGGRSSARETLMRVAAGAVAEKWLRLKVRALLPSLLPSLYGGCGRARAIAFFFFAGHPLRAFFAAEVVVSLCMCVWCARCDLSAPNITARAHAPLQYGIEIVAWVSSAGDQAIANEPDAASVSRADVDASAVRCPDADSTARMVKVRPTDFPSSSPPPPSTLHFPLFHFGSFLFRCFFFGGGRPRLIYKKDVDWRVCVVWCVGVLTDGRWRQTNVSRPLKRPSAKRTASAAR</sequence>
<dbReference type="InterPro" id="IPR035904">
    <property type="entry name" value="Chorismate_synth_AroC_sf"/>
</dbReference>
<reference evidence="8" key="1">
    <citation type="submission" date="2021-04" db="EMBL/GenBank/DDBJ databases">
        <title>Draft Genome Sequence of Pandoravirus japonicus, Isolated from the Sabaishi River of Niigata, Japan.</title>
        <authorList>
            <person name="Hosokawa N."/>
            <person name="Takahashi H."/>
            <person name="Aoki K."/>
            <person name="Takemura M."/>
        </authorList>
    </citation>
    <scope>NUCLEOTIDE SEQUENCE</scope>
</reference>
<evidence type="ECO:0000313" key="8">
    <source>
        <dbReference type="EMBL" id="BCU03170.1"/>
    </source>
</evidence>
<proteinExistence type="inferred from homology"/>
<comment type="pathway">
    <text evidence="1">Metabolic intermediate biosynthesis; chorismate biosynthesis; chorismate from D-erythrose 4-phosphate and phosphoenolpyruvate: step 7/7.</text>
</comment>
<dbReference type="Pfam" id="PF01264">
    <property type="entry name" value="Chorismate_synt"/>
    <property type="match status" value="1"/>
</dbReference>
<feature type="region of interest" description="Disordered" evidence="7">
    <location>
        <begin position="35"/>
        <end position="63"/>
    </location>
</feature>
<keyword evidence="5" id="KW-0057">Aromatic amino acid biosynthesis</keyword>
<dbReference type="GO" id="GO:0008652">
    <property type="term" value="P:amino acid biosynthetic process"/>
    <property type="evidence" value="ECO:0007669"/>
    <property type="project" value="UniProtKB-KW"/>
</dbReference>
<dbReference type="GO" id="GO:0010181">
    <property type="term" value="F:FMN binding"/>
    <property type="evidence" value="ECO:0007669"/>
    <property type="project" value="TreeGrafter"/>
</dbReference>
<evidence type="ECO:0000256" key="5">
    <source>
        <dbReference type="ARBA" id="ARBA00023141"/>
    </source>
</evidence>
<evidence type="ECO:0000256" key="2">
    <source>
        <dbReference type="ARBA" id="ARBA00008014"/>
    </source>
</evidence>
<dbReference type="InterPro" id="IPR000453">
    <property type="entry name" value="Chorismate_synth"/>
</dbReference>
<evidence type="ECO:0000256" key="7">
    <source>
        <dbReference type="SAM" id="MobiDB-lite"/>
    </source>
</evidence>
<dbReference type="GO" id="GO:0004107">
    <property type="term" value="F:chorismate synthase activity"/>
    <property type="evidence" value="ECO:0007669"/>
    <property type="project" value="UniProtKB-EC"/>
</dbReference>
<evidence type="ECO:0000256" key="1">
    <source>
        <dbReference type="ARBA" id="ARBA00005044"/>
    </source>
</evidence>
<dbReference type="Gene3D" id="3.60.150.10">
    <property type="entry name" value="Chorismate synthase AroC"/>
    <property type="match status" value="1"/>
</dbReference>
<dbReference type="PROSITE" id="PS00788">
    <property type="entry name" value="CHORISMATE_SYNTHASE_2"/>
    <property type="match status" value="1"/>
</dbReference>
<dbReference type="PANTHER" id="PTHR21085:SF0">
    <property type="entry name" value="CHORISMATE SYNTHASE"/>
    <property type="match status" value="1"/>
</dbReference>
<dbReference type="EMBL" id="LC625835">
    <property type="protein sequence ID" value="BCU03170.1"/>
    <property type="molecule type" value="Genomic_DNA"/>
</dbReference>
<accession>A0A811BPE0</accession>
<evidence type="ECO:0000256" key="4">
    <source>
        <dbReference type="ARBA" id="ARBA00022605"/>
    </source>
</evidence>
<dbReference type="SUPFAM" id="SSF103263">
    <property type="entry name" value="Chorismate synthase, AroC"/>
    <property type="match status" value="1"/>
</dbReference>
<dbReference type="EC" id="4.2.3.5" evidence="3"/>
<comment type="similarity">
    <text evidence="2">Belongs to the chorismate synthase family.</text>
</comment>
<dbReference type="PROSITE" id="PS00787">
    <property type="entry name" value="CHORISMATE_SYNTHASE_1"/>
    <property type="match status" value="1"/>
</dbReference>